<reference evidence="3" key="1">
    <citation type="submission" date="2017-06" db="EMBL/GenBank/DDBJ databases">
        <authorList>
            <person name="Varghese N."/>
            <person name="Submissions S."/>
        </authorList>
    </citation>
    <scope>NUCLEOTIDE SEQUENCE [LARGE SCALE GENOMIC DNA]</scope>
    <source>
        <strain evidence="3">DSM 44485</strain>
    </source>
</reference>
<dbReference type="AlphaFoldDB" id="A0A239BPE8"/>
<organism evidence="2 3">
    <name type="scientific">Actinomadura mexicana</name>
    <dbReference type="NCBI Taxonomy" id="134959"/>
    <lineage>
        <taxon>Bacteria</taxon>
        <taxon>Bacillati</taxon>
        <taxon>Actinomycetota</taxon>
        <taxon>Actinomycetes</taxon>
        <taxon>Streptosporangiales</taxon>
        <taxon>Thermomonosporaceae</taxon>
        <taxon>Actinomadura</taxon>
    </lineage>
</organism>
<proteinExistence type="predicted"/>
<keyword evidence="3" id="KW-1185">Reference proteome</keyword>
<name>A0A239BPE8_9ACTN</name>
<dbReference type="Proteomes" id="UP000198420">
    <property type="component" value="Unassembled WGS sequence"/>
</dbReference>
<feature type="domain" description="Cgl0159-like" evidence="1">
    <location>
        <begin position="1"/>
        <end position="31"/>
    </location>
</feature>
<evidence type="ECO:0000313" key="3">
    <source>
        <dbReference type="Proteomes" id="UP000198420"/>
    </source>
</evidence>
<dbReference type="InterPro" id="IPR054574">
    <property type="entry name" value="Cgl0159_dom"/>
</dbReference>
<evidence type="ECO:0000313" key="2">
    <source>
        <dbReference type="EMBL" id="SNS08914.1"/>
    </source>
</evidence>
<evidence type="ECO:0000259" key="1">
    <source>
        <dbReference type="Pfam" id="PF22649"/>
    </source>
</evidence>
<dbReference type="Pfam" id="PF22649">
    <property type="entry name" value="Cgl0159"/>
    <property type="match status" value="1"/>
</dbReference>
<sequence length="34" mass="3535">MRLPTVRGLVVGRSLLYPPDGDVAAAVDAAVELL</sequence>
<protein>
    <recommendedName>
        <fullName evidence="1">Cgl0159-like domain-containing protein</fullName>
    </recommendedName>
</protein>
<dbReference type="EMBL" id="FZNP01000010">
    <property type="protein sequence ID" value="SNS08914.1"/>
    <property type="molecule type" value="Genomic_DNA"/>
</dbReference>
<accession>A0A239BPE8</accession>
<gene>
    <name evidence="2" type="ORF">SAMN06265355_110324</name>
</gene>